<dbReference type="GO" id="GO:0003676">
    <property type="term" value="F:nucleic acid binding"/>
    <property type="evidence" value="ECO:0007669"/>
    <property type="project" value="InterPro"/>
</dbReference>
<evidence type="ECO:0000313" key="2">
    <source>
        <dbReference type="EMBL" id="KAG6940314.1"/>
    </source>
</evidence>
<dbReference type="InterPro" id="IPR012337">
    <property type="entry name" value="RNaseH-like_sf"/>
</dbReference>
<comment type="caution">
    <text evidence="2">The sequence shown here is derived from an EMBL/GenBank/DDBJ whole genome shotgun (WGS) entry which is preliminary data.</text>
</comment>
<proteinExistence type="predicted"/>
<reference evidence="2 3" key="1">
    <citation type="journal article" date="2020" name="G3 (Bethesda)">
        <title>Draft Genome of the Common Snapping Turtle, Chelydra serpentina, a Model for Phenotypic Plasticity in Reptiles.</title>
        <authorList>
            <person name="Das D."/>
            <person name="Singh S.K."/>
            <person name="Bierstedt J."/>
            <person name="Erickson A."/>
            <person name="Galli G.L.J."/>
            <person name="Crossley D.A. 2nd"/>
            <person name="Rhen T."/>
        </authorList>
    </citation>
    <scope>NUCLEOTIDE SEQUENCE [LARGE SCALE GENOMIC DNA]</scope>
    <source>
        <strain evidence="2">KW</strain>
    </source>
</reference>
<sequence>MGYVAVRISDEKVFKGQCLPQSVQAAKMVAVIVALENMPRDEAVAIFTDSDWVLRAAIDWIPLLGEEGYEIREGKPISYAEKLIYLWGLAQQRT</sequence>
<dbReference type="GO" id="GO:0004523">
    <property type="term" value="F:RNA-DNA hybrid ribonuclease activity"/>
    <property type="evidence" value="ECO:0007669"/>
    <property type="project" value="InterPro"/>
</dbReference>
<dbReference type="SUPFAM" id="SSF53098">
    <property type="entry name" value="Ribonuclease H-like"/>
    <property type="match status" value="1"/>
</dbReference>
<dbReference type="PROSITE" id="PS50879">
    <property type="entry name" value="RNASE_H_1"/>
    <property type="match status" value="1"/>
</dbReference>
<organism evidence="2 3">
    <name type="scientific">Chelydra serpentina</name>
    <name type="common">Snapping turtle</name>
    <name type="synonym">Testudo serpentina</name>
    <dbReference type="NCBI Taxonomy" id="8475"/>
    <lineage>
        <taxon>Eukaryota</taxon>
        <taxon>Metazoa</taxon>
        <taxon>Chordata</taxon>
        <taxon>Craniata</taxon>
        <taxon>Vertebrata</taxon>
        <taxon>Euteleostomi</taxon>
        <taxon>Archelosauria</taxon>
        <taxon>Testudinata</taxon>
        <taxon>Testudines</taxon>
        <taxon>Cryptodira</taxon>
        <taxon>Durocryptodira</taxon>
        <taxon>Americhelydia</taxon>
        <taxon>Chelydroidea</taxon>
        <taxon>Chelydridae</taxon>
        <taxon>Chelydra</taxon>
    </lineage>
</organism>
<dbReference type="OrthoDB" id="9428028at2759"/>
<accession>A0A8T1THU9</accession>
<gene>
    <name evidence="2" type="ORF">G0U57_017452</name>
</gene>
<evidence type="ECO:0000259" key="1">
    <source>
        <dbReference type="PROSITE" id="PS50879"/>
    </source>
</evidence>
<dbReference type="InterPro" id="IPR036397">
    <property type="entry name" value="RNaseH_sf"/>
</dbReference>
<feature type="domain" description="RNase H type-1" evidence="1">
    <location>
        <begin position="1"/>
        <end position="94"/>
    </location>
</feature>
<dbReference type="Pfam" id="PF00075">
    <property type="entry name" value="RNase_H"/>
    <property type="match status" value="1"/>
</dbReference>
<dbReference type="InterPro" id="IPR002156">
    <property type="entry name" value="RNaseH_domain"/>
</dbReference>
<dbReference type="AlphaFoldDB" id="A0A8T1THU9"/>
<protein>
    <recommendedName>
        <fullName evidence="1">RNase H type-1 domain-containing protein</fullName>
    </recommendedName>
</protein>
<dbReference type="Proteomes" id="UP000765507">
    <property type="component" value="Unassembled WGS sequence"/>
</dbReference>
<evidence type="ECO:0000313" key="3">
    <source>
        <dbReference type="Proteomes" id="UP000765507"/>
    </source>
</evidence>
<keyword evidence="3" id="KW-1185">Reference proteome</keyword>
<dbReference type="Gene3D" id="3.30.420.10">
    <property type="entry name" value="Ribonuclease H-like superfamily/Ribonuclease H"/>
    <property type="match status" value="1"/>
</dbReference>
<dbReference type="EMBL" id="JAHGAV010000005">
    <property type="protein sequence ID" value="KAG6940314.1"/>
    <property type="molecule type" value="Genomic_DNA"/>
</dbReference>
<name>A0A8T1THU9_CHESE</name>